<reference evidence="3 4" key="1">
    <citation type="submission" date="2019-08" db="EMBL/GenBank/DDBJ databases">
        <title>Genome sequencing of Paenibacillus faecis DSM 23593(T).</title>
        <authorList>
            <person name="Kook J.-K."/>
            <person name="Park S.-N."/>
            <person name="Lim Y.K."/>
        </authorList>
    </citation>
    <scope>NUCLEOTIDE SEQUENCE [LARGE SCALE GENOMIC DNA]</scope>
    <source>
        <strain evidence="3 4">DSM 23593</strain>
    </source>
</reference>
<accession>A0A5D0CZ67</accession>
<dbReference type="Pfam" id="PF05708">
    <property type="entry name" value="Peptidase_C92"/>
    <property type="match status" value="1"/>
</dbReference>
<dbReference type="Gene3D" id="3.90.1720.10">
    <property type="entry name" value="endopeptidase domain like (from Nostoc punctiforme)"/>
    <property type="match status" value="1"/>
</dbReference>
<evidence type="ECO:0000313" key="3">
    <source>
        <dbReference type="EMBL" id="TYA14604.1"/>
    </source>
</evidence>
<gene>
    <name evidence="3" type="ORF">FRY98_02660</name>
</gene>
<dbReference type="SUPFAM" id="SSF54001">
    <property type="entry name" value="Cysteine proteinases"/>
    <property type="match status" value="1"/>
</dbReference>
<name>A0A5D0CZ67_9BACL</name>
<dbReference type="InterPro" id="IPR038765">
    <property type="entry name" value="Papain-like_cys_pep_sf"/>
</dbReference>
<dbReference type="OrthoDB" id="1708048at2"/>
<comment type="caution">
    <text evidence="3">The sequence shown here is derived from an EMBL/GenBank/DDBJ whole genome shotgun (WGS) entry which is preliminary data.</text>
</comment>
<dbReference type="AlphaFoldDB" id="A0A5D0CZ67"/>
<dbReference type="EMBL" id="VSDO01000001">
    <property type="protein sequence ID" value="TYA14604.1"/>
    <property type="molecule type" value="Genomic_DNA"/>
</dbReference>
<evidence type="ECO:0000313" key="4">
    <source>
        <dbReference type="Proteomes" id="UP000325218"/>
    </source>
</evidence>
<evidence type="ECO:0000256" key="2">
    <source>
        <dbReference type="SAM" id="SignalP"/>
    </source>
</evidence>
<feature type="signal peptide" evidence="2">
    <location>
        <begin position="1"/>
        <end position="25"/>
    </location>
</feature>
<proteinExistence type="predicted"/>
<protein>
    <submittedName>
        <fullName evidence="3">Uncharacterized protein</fullName>
    </submittedName>
</protein>
<feature type="chain" id="PRO_5022994448" evidence="2">
    <location>
        <begin position="26"/>
        <end position="324"/>
    </location>
</feature>
<keyword evidence="2" id="KW-0732">Signal</keyword>
<organism evidence="3 4">
    <name type="scientific">Paenibacillus faecis</name>
    <dbReference type="NCBI Taxonomy" id="862114"/>
    <lineage>
        <taxon>Bacteria</taxon>
        <taxon>Bacillati</taxon>
        <taxon>Bacillota</taxon>
        <taxon>Bacilli</taxon>
        <taxon>Bacillales</taxon>
        <taxon>Paenibacillaceae</taxon>
        <taxon>Paenibacillus</taxon>
    </lineage>
</organism>
<evidence type="ECO:0000256" key="1">
    <source>
        <dbReference type="SAM" id="Coils"/>
    </source>
</evidence>
<keyword evidence="4" id="KW-1185">Reference proteome</keyword>
<sequence length="324" mass="35615">MIKSASSIILAFGLILSCVAAPVSAATADKDLTMSLIDKDSNMLLTNEDLKHVSNEPRTPEQYLSKTDLIEKIKEADAATGKDNFLNVINSTDSSIMNAISFNQDGTLRVNKSKIKANDEVASKEIENVENALKEYTDKLKEFNKKQGIESNGLDITPNGEISISGNIGGNGDGVNSLTLQGRDKGDIVLQNDPGLSIQGYINHAGIYDGTTSDVCIYTAQPDIGVTWETVDQWRNHDDAYVLTTGYTTATQASAFNWAYSLAGYGETYYWYAGKDDDDSWYCSKVAWRGYDMMAIDLDYNGGYWVFPDDILQSSKTYLAAAYY</sequence>
<keyword evidence="1" id="KW-0175">Coiled coil</keyword>
<dbReference type="InterPro" id="IPR024453">
    <property type="entry name" value="Peptidase_C92"/>
</dbReference>
<feature type="coiled-coil region" evidence="1">
    <location>
        <begin position="119"/>
        <end position="146"/>
    </location>
</feature>
<dbReference type="PROSITE" id="PS51257">
    <property type="entry name" value="PROKAR_LIPOPROTEIN"/>
    <property type="match status" value="1"/>
</dbReference>
<dbReference type="Proteomes" id="UP000325218">
    <property type="component" value="Unassembled WGS sequence"/>
</dbReference>
<dbReference type="RefSeq" id="WP_148450198.1">
    <property type="nucleotide sequence ID" value="NZ_VSDO01000001.1"/>
</dbReference>